<protein>
    <submittedName>
        <fullName evidence="3">Similar to S.cerevisiae protein RIM20 (Protein involved in proteolytic activation of Rim101p)</fullName>
    </submittedName>
</protein>
<dbReference type="AlphaFoldDB" id="A0A1M8A5P9"/>
<dbReference type="InterPro" id="IPR025304">
    <property type="entry name" value="ALIX_V_dom"/>
</dbReference>
<evidence type="ECO:0000313" key="4">
    <source>
        <dbReference type="Proteomes" id="UP000186303"/>
    </source>
</evidence>
<evidence type="ECO:0000259" key="2">
    <source>
        <dbReference type="PROSITE" id="PS51180"/>
    </source>
</evidence>
<reference evidence="4" key="1">
    <citation type="journal article" date="2017" name="Nucleic Acids Res.">
        <title>Proteogenomics produces comprehensive and highly accurate protein-coding gene annotation in a complete genome assembly of Malassezia sympodialis.</title>
        <authorList>
            <person name="Zhu Y."/>
            <person name="Engstroem P.G."/>
            <person name="Tellgren-Roth C."/>
            <person name="Baudo C.D."/>
            <person name="Kennell J.C."/>
            <person name="Sun S."/>
            <person name="Billmyre R.B."/>
            <person name="Schroeder M.S."/>
            <person name="Andersson A."/>
            <person name="Holm T."/>
            <person name="Sigurgeirsson B."/>
            <person name="Wu G."/>
            <person name="Sankaranarayanan S.R."/>
            <person name="Siddharthan R."/>
            <person name="Sanyal K."/>
            <person name="Lundeberg J."/>
            <person name="Nystedt B."/>
            <person name="Boekhout T."/>
            <person name="Dawson T.L. Jr."/>
            <person name="Heitman J."/>
            <person name="Scheynius A."/>
            <person name="Lehtioe J."/>
        </authorList>
    </citation>
    <scope>NUCLEOTIDE SEQUENCE [LARGE SCALE GENOMIC DNA]</scope>
    <source>
        <strain evidence="4">ATCC 42132</strain>
    </source>
</reference>
<dbReference type="EMBL" id="LT671823">
    <property type="protein sequence ID" value="SHO77765.1"/>
    <property type="molecule type" value="Genomic_DNA"/>
</dbReference>
<dbReference type="PROSITE" id="PS51180">
    <property type="entry name" value="BRO1"/>
    <property type="match status" value="1"/>
</dbReference>
<dbReference type="PANTHER" id="PTHR23030:SF39">
    <property type="entry name" value="PROGRAMMED CELL DEATH 6-INTERACTING PROTEIN"/>
    <property type="match status" value="1"/>
</dbReference>
<evidence type="ECO:0000313" key="3">
    <source>
        <dbReference type="EMBL" id="SHO77765.1"/>
    </source>
</evidence>
<feature type="domain" description="BRO1" evidence="2">
    <location>
        <begin position="3"/>
        <end position="370"/>
    </location>
</feature>
<dbReference type="OMA" id="HKANECI"/>
<gene>
    <name evidence="3" type="ORF">MSYG_2107</name>
</gene>
<dbReference type="STRING" id="1230383.A0A1M8A5P9"/>
<dbReference type="Gene3D" id="1.25.40.280">
    <property type="entry name" value="alix/aip1 like domains"/>
    <property type="match status" value="1"/>
</dbReference>
<evidence type="ECO:0000256" key="1">
    <source>
        <dbReference type="ARBA" id="ARBA00038154"/>
    </source>
</evidence>
<dbReference type="Pfam" id="PF03097">
    <property type="entry name" value="BRO1"/>
    <property type="match status" value="1"/>
</dbReference>
<comment type="similarity">
    <text evidence="1">Belongs to the palA/RIM20 family.</text>
</comment>
<dbReference type="Gene3D" id="1.20.140.50">
    <property type="entry name" value="alix/aip1 like domains"/>
    <property type="match status" value="1"/>
</dbReference>
<name>A0A1M8A5P9_MALS4</name>
<dbReference type="GO" id="GO:0005768">
    <property type="term" value="C:endosome"/>
    <property type="evidence" value="ECO:0007669"/>
    <property type="project" value="TreeGrafter"/>
</dbReference>
<dbReference type="SMART" id="SM01041">
    <property type="entry name" value="BRO1"/>
    <property type="match status" value="1"/>
</dbReference>
<accession>A0A1M8A5P9</accession>
<dbReference type="InterPro" id="IPR004328">
    <property type="entry name" value="BRO1_dom"/>
</dbReference>
<dbReference type="InterPro" id="IPR038499">
    <property type="entry name" value="BRO1_sf"/>
</dbReference>
<dbReference type="VEuPathDB" id="FungiDB:MSYG_2107"/>
<dbReference type="PANTHER" id="PTHR23030">
    <property type="entry name" value="PCD6 INTERACTING PROTEIN-RELATED"/>
    <property type="match status" value="1"/>
</dbReference>
<dbReference type="Proteomes" id="UP000186303">
    <property type="component" value="Chromosome 3"/>
</dbReference>
<sequence>MSNLLGVPSPRTAPVALRAPVLAHLRNAFPDMEASLFERDIDAWASARDACLGHDGHSHDVSVWLRYAAQLAFLVRVLGTSGGASFPWVDGFSTGEPVPYARLDIERAYVLSHLAAQYAQLGAAEWRSEADSVKRAANYFQRAAGCLALVEACTDTPPVAQAACLRQLMLAQAQECAWQKAVHDGLLPTTIAKLARSTADLYAASAQAAPAAGLPPGWAVHIECKRWHFTAAAEYRKSCDDLAHRRYADELGRLRAASDALKRARAQPTRLLPQPAVLQDLLSLEQVLATNLSRATKDNDLIYLQAPTAAAALPDMGTAVMVRDVCPPELQAPVAFLKRLATSGTPLLFGRLVTYGVDVAVRVYNDRRQQWLSGTLEPLARELDASLAHELAAARTAATLEHLEMPAQIPGSWDAYAAAIQRVPVAMLEQRLRATEDLAGRCRALLDELKQQPDQSMAVVHEYEQTLAQAAESDARVRAQLQTHAPRLRMWEKGRHALREALTPSALAVRDAHKQHVSEVRAIRAQQEQLDDMVAQRRTIILRAHAMMERDEIRQRLMDVVRARRLGELDESLGAGVDPAALQDVLEHALEPYGAFLQEMHESGAVQRERLGQLRRAHAHLLREPRMARALEAQADALHALEDAFHAWQALQTHLDEGAQFYERLLRLLQQL</sequence>
<organism evidence="3 4">
    <name type="scientific">Malassezia sympodialis (strain ATCC 42132)</name>
    <name type="common">Atopic eczema-associated yeast</name>
    <dbReference type="NCBI Taxonomy" id="1230383"/>
    <lineage>
        <taxon>Eukaryota</taxon>
        <taxon>Fungi</taxon>
        <taxon>Dikarya</taxon>
        <taxon>Basidiomycota</taxon>
        <taxon>Ustilaginomycotina</taxon>
        <taxon>Malasseziomycetes</taxon>
        <taxon>Malasseziales</taxon>
        <taxon>Malasseziaceae</taxon>
        <taxon>Malassezia</taxon>
    </lineage>
</organism>
<dbReference type="OrthoDB" id="64867at2759"/>
<proteinExistence type="inferred from homology"/>
<keyword evidence="4" id="KW-1185">Reference proteome</keyword>
<dbReference type="Pfam" id="PF13949">
    <property type="entry name" value="ALIX_LYPXL_bnd"/>
    <property type="match status" value="1"/>
</dbReference>